<dbReference type="SMART" id="SM00220">
    <property type="entry name" value="S_TKc"/>
    <property type="match status" value="1"/>
</dbReference>
<feature type="region of interest" description="Disordered" evidence="10">
    <location>
        <begin position="133"/>
        <end position="177"/>
    </location>
</feature>
<feature type="compositionally biased region" description="Basic residues" evidence="10">
    <location>
        <begin position="165"/>
        <end position="177"/>
    </location>
</feature>
<keyword evidence="3" id="KW-0808">Transferase</keyword>
<dbReference type="GO" id="GO:0099139">
    <property type="term" value="P:cheating during chimeric sorocarp development"/>
    <property type="evidence" value="ECO:0007669"/>
    <property type="project" value="EnsemblProtists"/>
</dbReference>
<keyword evidence="4 9" id="KW-0547">Nucleotide-binding</keyword>
<evidence type="ECO:0000256" key="2">
    <source>
        <dbReference type="ARBA" id="ARBA00022527"/>
    </source>
</evidence>
<dbReference type="InParanoid" id="F0ZBQ3"/>
<dbReference type="RefSeq" id="XP_003284852.1">
    <property type="nucleotide sequence ID" value="XM_003284804.1"/>
</dbReference>
<evidence type="ECO:0000256" key="5">
    <source>
        <dbReference type="ARBA" id="ARBA00022777"/>
    </source>
</evidence>
<evidence type="ECO:0000256" key="3">
    <source>
        <dbReference type="ARBA" id="ARBA00022679"/>
    </source>
</evidence>
<dbReference type="GO" id="GO:0005737">
    <property type="term" value="C:cytoplasm"/>
    <property type="evidence" value="ECO:0000318"/>
    <property type="project" value="GO_Central"/>
</dbReference>
<dbReference type="InterPro" id="IPR011009">
    <property type="entry name" value="Kinase-like_dom_sf"/>
</dbReference>
<dbReference type="EMBL" id="GL870972">
    <property type="protein sequence ID" value="EGC38659.1"/>
    <property type="molecule type" value="Genomic_DNA"/>
</dbReference>
<feature type="binding site" evidence="9">
    <location>
        <position position="213"/>
    </location>
    <ligand>
        <name>ATP</name>
        <dbReference type="ChEBI" id="CHEBI:30616"/>
    </ligand>
</feature>
<evidence type="ECO:0000259" key="11">
    <source>
        <dbReference type="PROSITE" id="PS50011"/>
    </source>
</evidence>
<dbReference type="KEGG" id="dpp:DICPUDRAFT_148677"/>
<dbReference type="EC" id="2.7.11.1" evidence="1"/>
<evidence type="ECO:0000313" key="13">
    <source>
        <dbReference type="Proteomes" id="UP000001064"/>
    </source>
</evidence>
<dbReference type="VEuPathDB" id="AmoebaDB:DICPUDRAFT_148677"/>
<dbReference type="SUPFAM" id="SSF56112">
    <property type="entry name" value="Protein kinase-like (PK-like)"/>
    <property type="match status" value="1"/>
</dbReference>
<name>F0ZBQ3_DICPU</name>
<dbReference type="Proteomes" id="UP000001064">
    <property type="component" value="Unassembled WGS sequence"/>
</dbReference>
<proteinExistence type="predicted"/>
<feature type="compositionally biased region" description="Polar residues" evidence="10">
    <location>
        <begin position="151"/>
        <end position="160"/>
    </location>
</feature>
<dbReference type="GeneID" id="10506861"/>
<keyword evidence="6 9" id="KW-0067">ATP-binding</keyword>
<feature type="compositionally biased region" description="Low complexity" evidence="10">
    <location>
        <begin position="74"/>
        <end position="100"/>
    </location>
</feature>
<dbReference type="PANTHER" id="PTHR43895:SF152">
    <property type="entry name" value="SERINE_THREONINE-PROTEIN KINASE TOS3"/>
    <property type="match status" value="1"/>
</dbReference>
<dbReference type="CDD" id="cd14008">
    <property type="entry name" value="STKc_LKB1_CaMKK"/>
    <property type="match status" value="1"/>
</dbReference>
<dbReference type="Pfam" id="PF00069">
    <property type="entry name" value="Pkinase"/>
    <property type="match status" value="1"/>
</dbReference>
<feature type="region of interest" description="Disordered" evidence="10">
    <location>
        <begin position="72"/>
        <end position="100"/>
    </location>
</feature>
<sequence>MGCIFSKQSPSGEILNKQQNQKLKQEQNVRDSSEDLNFFTYLKHRFKQAFLNNSNNDDQQLLYYNSNHSEQQLNSIDNSSNNKNNSNGSNKPNYLSVSPSIGSNIPSPSIIITSPSSNHSNYKNNVKSHLLYNVNNSNSSNSSQDQSNSVTAMGSFNSSRPRSKETHRAHKKRHRDGHKMVNEYVFVRKLGRGTYGKVKLAYQYETHQLYAIKIFNKFRLKKKTMGFGKPNAFDQVLKEIAIMKKMNHPNVVKLYEVINDPEEESIYIVMEYVEGGNLQSINDFPNNPMSEHLARKYFRDIVLGLEYLHEQKVIHRDIKPENLLLNKDGVVKIGDFGVSQIFEDDDIIAKCTTAGSIAFHSPELCSEDHSIPISGKAIDIWALGITLYYLLFGRVPFNSSNSIANIYDQILNQEVVYTREISNELMDLFNCLLDKNPATRINIEAIKMHPWTTLNGTWQMKESDHLILSVTDQEMNEAISADHTIKDDDLSSSSESSGIVGSNSSDKILYSNNHNSNSINNNNNNLFYSLRKNNSFNTTTSITPSKKDNSINIVNFDQDHESDIDNDIEISGNSIYKPLIINNNNNSNNNIANKSSNKSRNVNINSKNSIIIDGIGEIDDEKGFNDGNMDEIEIDIN</sequence>
<evidence type="ECO:0000256" key="7">
    <source>
        <dbReference type="ARBA" id="ARBA00047899"/>
    </source>
</evidence>
<gene>
    <name evidence="12" type="ORF">DICPUDRAFT_148677</name>
</gene>
<dbReference type="GO" id="GO:0005524">
    <property type="term" value="F:ATP binding"/>
    <property type="evidence" value="ECO:0007669"/>
    <property type="project" value="UniProtKB-UniRule"/>
</dbReference>
<dbReference type="PROSITE" id="PS00108">
    <property type="entry name" value="PROTEIN_KINASE_ST"/>
    <property type="match status" value="1"/>
</dbReference>
<keyword evidence="2" id="KW-0723">Serine/threonine-protein kinase</keyword>
<dbReference type="InterPro" id="IPR000719">
    <property type="entry name" value="Prot_kinase_dom"/>
</dbReference>
<dbReference type="STRING" id="5786.F0ZBQ3"/>
<organism evidence="12 13">
    <name type="scientific">Dictyostelium purpureum</name>
    <name type="common">Slime mold</name>
    <dbReference type="NCBI Taxonomy" id="5786"/>
    <lineage>
        <taxon>Eukaryota</taxon>
        <taxon>Amoebozoa</taxon>
        <taxon>Evosea</taxon>
        <taxon>Eumycetozoa</taxon>
        <taxon>Dictyostelia</taxon>
        <taxon>Dictyosteliales</taxon>
        <taxon>Dictyosteliaceae</taxon>
        <taxon>Dictyostelium</taxon>
    </lineage>
</organism>
<dbReference type="OMA" id="RINAKEC"/>
<dbReference type="Gene3D" id="1.10.510.10">
    <property type="entry name" value="Transferase(Phosphotransferase) domain 1"/>
    <property type="match status" value="1"/>
</dbReference>
<feature type="domain" description="Protein kinase" evidence="11">
    <location>
        <begin position="184"/>
        <end position="452"/>
    </location>
</feature>
<feature type="compositionally biased region" description="Low complexity" evidence="10">
    <location>
        <begin position="133"/>
        <end position="150"/>
    </location>
</feature>
<dbReference type="PANTHER" id="PTHR43895">
    <property type="entry name" value="CALCIUM/CALMODULIN-DEPENDENT PROTEIN KINASE KINASE-RELATED"/>
    <property type="match status" value="1"/>
</dbReference>
<keyword evidence="5" id="KW-0418">Kinase</keyword>
<dbReference type="FunFam" id="3.30.200.20:FF:000206">
    <property type="entry name" value="Serine/threonine-protein kinase Ssp1"/>
    <property type="match status" value="1"/>
</dbReference>
<dbReference type="PROSITE" id="PS00107">
    <property type="entry name" value="PROTEIN_KINASE_ATP"/>
    <property type="match status" value="1"/>
</dbReference>
<evidence type="ECO:0000256" key="4">
    <source>
        <dbReference type="ARBA" id="ARBA00022741"/>
    </source>
</evidence>
<evidence type="ECO:0000256" key="9">
    <source>
        <dbReference type="PROSITE-ProRule" id="PRU10141"/>
    </source>
</evidence>
<evidence type="ECO:0000256" key="8">
    <source>
        <dbReference type="ARBA" id="ARBA00048679"/>
    </source>
</evidence>
<reference evidence="13" key="1">
    <citation type="journal article" date="2011" name="Genome Biol.">
        <title>Comparative genomics of the social amoebae Dictyostelium discoideum and Dictyostelium purpureum.</title>
        <authorList>
            <consortium name="US DOE Joint Genome Institute (JGI-PGF)"/>
            <person name="Sucgang R."/>
            <person name="Kuo A."/>
            <person name="Tian X."/>
            <person name="Salerno W."/>
            <person name="Parikh A."/>
            <person name="Feasley C.L."/>
            <person name="Dalin E."/>
            <person name="Tu H."/>
            <person name="Huang E."/>
            <person name="Barry K."/>
            <person name="Lindquist E."/>
            <person name="Shapiro H."/>
            <person name="Bruce D."/>
            <person name="Schmutz J."/>
            <person name="Salamov A."/>
            <person name="Fey P."/>
            <person name="Gaudet P."/>
            <person name="Anjard C."/>
            <person name="Babu M.M."/>
            <person name="Basu S."/>
            <person name="Bushmanova Y."/>
            <person name="van der Wel H."/>
            <person name="Katoh-Kurasawa M."/>
            <person name="Dinh C."/>
            <person name="Coutinho P.M."/>
            <person name="Saito T."/>
            <person name="Elias M."/>
            <person name="Schaap P."/>
            <person name="Kay R.R."/>
            <person name="Henrissat B."/>
            <person name="Eichinger L."/>
            <person name="Rivero F."/>
            <person name="Putnam N.H."/>
            <person name="West C.M."/>
            <person name="Loomis W.F."/>
            <person name="Chisholm R.L."/>
            <person name="Shaulsky G."/>
            <person name="Strassmann J.E."/>
            <person name="Queller D.C."/>
            <person name="Kuspa A."/>
            <person name="Grigoriev I.V."/>
        </authorList>
    </citation>
    <scope>NUCLEOTIDE SEQUENCE [LARGE SCALE GENOMIC DNA]</scope>
    <source>
        <strain evidence="13">QSDP1</strain>
    </source>
</reference>
<feature type="compositionally biased region" description="Low complexity" evidence="10">
    <location>
        <begin position="491"/>
        <end position="503"/>
    </location>
</feature>
<dbReference type="OrthoDB" id="68483at2759"/>
<evidence type="ECO:0000256" key="1">
    <source>
        <dbReference type="ARBA" id="ARBA00012513"/>
    </source>
</evidence>
<dbReference type="FunFam" id="1.10.510.10:FF:000571">
    <property type="entry name" value="Maternal embryonic leucine zipper kinase"/>
    <property type="match status" value="1"/>
</dbReference>
<dbReference type="AlphaFoldDB" id="F0ZBQ3"/>
<comment type="catalytic activity">
    <reaction evidence="8">
        <text>L-seryl-[protein] + ATP = O-phospho-L-seryl-[protein] + ADP + H(+)</text>
        <dbReference type="Rhea" id="RHEA:17989"/>
        <dbReference type="Rhea" id="RHEA-COMP:9863"/>
        <dbReference type="Rhea" id="RHEA-COMP:11604"/>
        <dbReference type="ChEBI" id="CHEBI:15378"/>
        <dbReference type="ChEBI" id="CHEBI:29999"/>
        <dbReference type="ChEBI" id="CHEBI:30616"/>
        <dbReference type="ChEBI" id="CHEBI:83421"/>
        <dbReference type="ChEBI" id="CHEBI:456216"/>
        <dbReference type="EC" id="2.7.11.1"/>
    </reaction>
</comment>
<dbReference type="eggNOG" id="KOG0585">
    <property type="taxonomic scope" value="Eukaryota"/>
</dbReference>
<dbReference type="InterPro" id="IPR017441">
    <property type="entry name" value="Protein_kinase_ATP_BS"/>
</dbReference>
<evidence type="ECO:0000256" key="6">
    <source>
        <dbReference type="ARBA" id="ARBA00022840"/>
    </source>
</evidence>
<evidence type="ECO:0000256" key="10">
    <source>
        <dbReference type="SAM" id="MobiDB-lite"/>
    </source>
</evidence>
<dbReference type="GO" id="GO:0004674">
    <property type="term" value="F:protein serine/threonine kinase activity"/>
    <property type="evidence" value="ECO:0000318"/>
    <property type="project" value="GO_Central"/>
</dbReference>
<dbReference type="PROSITE" id="PS50011">
    <property type="entry name" value="PROTEIN_KINASE_DOM"/>
    <property type="match status" value="1"/>
</dbReference>
<accession>F0ZBQ3</accession>
<comment type="catalytic activity">
    <reaction evidence="7">
        <text>L-threonyl-[protein] + ATP = O-phospho-L-threonyl-[protein] + ADP + H(+)</text>
        <dbReference type="Rhea" id="RHEA:46608"/>
        <dbReference type="Rhea" id="RHEA-COMP:11060"/>
        <dbReference type="Rhea" id="RHEA-COMP:11605"/>
        <dbReference type="ChEBI" id="CHEBI:15378"/>
        <dbReference type="ChEBI" id="CHEBI:30013"/>
        <dbReference type="ChEBI" id="CHEBI:30616"/>
        <dbReference type="ChEBI" id="CHEBI:61977"/>
        <dbReference type="ChEBI" id="CHEBI:456216"/>
        <dbReference type="EC" id="2.7.11.1"/>
    </reaction>
</comment>
<keyword evidence="13" id="KW-1185">Reference proteome</keyword>
<protein>
    <recommendedName>
        <fullName evidence="1">non-specific serine/threonine protein kinase</fullName>
        <ecNumber evidence="1">2.7.11.1</ecNumber>
    </recommendedName>
</protein>
<dbReference type="InterPro" id="IPR008271">
    <property type="entry name" value="Ser/Thr_kinase_AS"/>
</dbReference>
<evidence type="ECO:0000313" key="12">
    <source>
        <dbReference type="EMBL" id="EGC38659.1"/>
    </source>
</evidence>
<feature type="region of interest" description="Disordered" evidence="10">
    <location>
        <begin position="483"/>
        <end position="503"/>
    </location>
</feature>